<feature type="domain" description="DUF8071" evidence="2">
    <location>
        <begin position="31"/>
        <end position="114"/>
    </location>
</feature>
<dbReference type="EMBL" id="JBHTBF010000002">
    <property type="protein sequence ID" value="MFC7317178.1"/>
    <property type="molecule type" value="Genomic_DNA"/>
</dbReference>
<dbReference type="InterPro" id="IPR058384">
    <property type="entry name" value="DUF8071"/>
</dbReference>
<name>A0ABD6A9E9_9EURY</name>
<protein>
    <recommendedName>
        <fullName evidence="2">DUF8071 domain-containing protein</fullName>
    </recommendedName>
</protein>
<feature type="transmembrane region" description="Helical" evidence="1">
    <location>
        <begin position="89"/>
        <end position="110"/>
    </location>
</feature>
<organism evidence="3 4">
    <name type="scientific">Halomarina halobia</name>
    <dbReference type="NCBI Taxonomy" id="3033386"/>
    <lineage>
        <taxon>Archaea</taxon>
        <taxon>Methanobacteriati</taxon>
        <taxon>Methanobacteriota</taxon>
        <taxon>Stenosarchaea group</taxon>
        <taxon>Halobacteria</taxon>
        <taxon>Halobacteriales</taxon>
        <taxon>Natronomonadaceae</taxon>
        <taxon>Halomarina</taxon>
    </lineage>
</organism>
<gene>
    <name evidence="3" type="ORF">ACFQPE_10265</name>
</gene>
<evidence type="ECO:0000256" key="1">
    <source>
        <dbReference type="SAM" id="Phobius"/>
    </source>
</evidence>
<reference evidence="3 4" key="1">
    <citation type="journal article" date="2019" name="Int. J. Syst. Evol. Microbiol.">
        <title>The Global Catalogue of Microorganisms (GCM) 10K type strain sequencing project: providing services to taxonomists for standard genome sequencing and annotation.</title>
        <authorList>
            <consortium name="The Broad Institute Genomics Platform"/>
            <consortium name="The Broad Institute Genome Sequencing Center for Infectious Disease"/>
            <person name="Wu L."/>
            <person name="Ma J."/>
        </authorList>
    </citation>
    <scope>NUCLEOTIDE SEQUENCE [LARGE SCALE GENOMIC DNA]</scope>
    <source>
        <strain evidence="3 4">PSR21</strain>
    </source>
</reference>
<keyword evidence="1" id="KW-0472">Membrane</keyword>
<dbReference type="AlphaFoldDB" id="A0ABD6A9E9"/>
<evidence type="ECO:0000259" key="2">
    <source>
        <dbReference type="Pfam" id="PF26268"/>
    </source>
</evidence>
<dbReference type="Pfam" id="PF26268">
    <property type="entry name" value="DUF8071"/>
    <property type="match status" value="1"/>
</dbReference>
<dbReference type="GeneID" id="79316167"/>
<evidence type="ECO:0000313" key="4">
    <source>
        <dbReference type="Proteomes" id="UP001596547"/>
    </source>
</evidence>
<keyword evidence="1" id="KW-1133">Transmembrane helix</keyword>
<evidence type="ECO:0000313" key="3">
    <source>
        <dbReference type="EMBL" id="MFC7317178.1"/>
    </source>
</evidence>
<keyword evidence="4" id="KW-1185">Reference proteome</keyword>
<accession>A0ABD6A9E9</accession>
<dbReference type="RefSeq" id="WP_276303570.1">
    <property type="nucleotide sequence ID" value="NZ_CP119992.1"/>
</dbReference>
<dbReference type="Proteomes" id="UP001596547">
    <property type="component" value="Unassembled WGS sequence"/>
</dbReference>
<keyword evidence="1" id="KW-0812">Transmembrane</keyword>
<feature type="transmembrane region" description="Helical" evidence="1">
    <location>
        <begin position="31"/>
        <end position="49"/>
    </location>
</feature>
<sequence>MIAITLLIFAYLFWAIEGVSSAAYDLSPIDVIGGGLALLLLLATIQAYYNDGLLISWLLVFLPVFGTALSGVGVGLIRPTPMKSFGLAIGIALFAALTLGTVGFLLGTAIRRGFKR</sequence>
<proteinExistence type="predicted"/>
<comment type="caution">
    <text evidence="3">The sequence shown here is derived from an EMBL/GenBank/DDBJ whole genome shotgun (WGS) entry which is preliminary data.</text>
</comment>
<feature type="transmembrane region" description="Helical" evidence="1">
    <location>
        <begin position="56"/>
        <end position="77"/>
    </location>
</feature>